<dbReference type="InterPro" id="IPR002347">
    <property type="entry name" value="SDR_fam"/>
</dbReference>
<dbReference type="PANTHER" id="PTHR42760:SF133">
    <property type="entry name" value="3-OXOACYL-[ACYL-CARRIER-PROTEIN] REDUCTASE"/>
    <property type="match status" value="1"/>
</dbReference>
<dbReference type="InterPro" id="IPR036291">
    <property type="entry name" value="NAD(P)-bd_dom_sf"/>
</dbReference>
<dbReference type="Pfam" id="PF13561">
    <property type="entry name" value="adh_short_C2"/>
    <property type="match status" value="1"/>
</dbReference>
<reference evidence="3" key="1">
    <citation type="submission" date="2019-12" db="EMBL/GenBank/DDBJ databases">
        <title>Comparative genomics gives insights into the taxonomy of the Azoarcus-Aromatoleum group and reveals separate origins of nif in the plant-associated Azoarcus and non-plant-associated Aromatoleum sub-groups.</title>
        <authorList>
            <person name="Lafos M."/>
            <person name="Maluk M."/>
            <person name="Batista M."/>
            <person name="Junghare M."/>
            <person name="Carmona M."/>
            <person name="Faoro H."/>
            <person name="Cruz L.M."/>
            <person name="Battistoni F."/>
            <person name="De Souza E."/>
            <person name="Pedrosa F."/>
            <person name="Chen W.-M."/>
            <person name="Poole P.S."/>
            <person name="Dixon R.A."/>
            <person name="James E.K."/>
        </authorList>
    </citation>
    <scope>NUCLEOTIDE SEQUENCE</scope>
    <source>
        <strain evidence="3">NSC3</strain>
    </source>
</reference>
<dbReference type="SUPFAM" id="SSF51735">
    <property type="entry name" value="NAD(P)-binding Rossmann-fold domains"/>
    <property type="match status" value="1"/>
</dbReference>
<dbReference type="Proteomes" id="UP000599523">
    <property type="component" value="Unassembled WGS sequence"/>
</dbReference>
<dbReference type="AlphaFoldDB" id="A0A972FHE9"/>
<name>A0A972FHE9_9RHOO</name>
<protein>
    <submittedName>
        <fullName evidence="3">SDR family oxidoreductase</fullName>
    </submittedName>
</protein>
<dbReference type="PRINTS" id="PR00080">
    <property type="entry name" value="SDRFAMILY"/>
</dbReference>
<keyword evidence="2" id="KW-0560">Oxidoreductase</keyword>
<comment type="caution">
    <text evidence="3">The sequence shown here is derived from an EMBL/GenBank/DDBJ whole genome shotgun (WGS) entry which is preliminary data.</text>
</comment>
<accession>A0A972FHE9</accession>
<gene>
    <name evidence="3" type="ORF">GPA21_17675</name>
</gene>
<proteinExistence type="inferred from homology"/>
<evidence type="ECO:0000256" key="2">
    <source>
        <dbReference type="ARBA" id="ARBA00023002"/>
    </source>
</evidence>
<evidence type="ECO:0000256" key="1">
    <source>
        <dbReference type="ARBA" id="ARBA00006484"/>
    </source>
</evidence>
<dbReference type="PANTHER" id="PTHR42760">
    <property type="entry name" value="SHORT-CHAIN DEHYDROGENASES/REDUCTASES FAMILY MEMBER"/>
    <property type="match status" value="1"/>
</dbReference>
<dbReference type="RefSeq" id="WP_168989423.1">
    <property type="nucleotide sequence ID" value="NZ_CAWPHM010000061.1"/>
</dbReference>
<dbReference type="GO" id="GO:0016616">
    <property type="term" value="F:oxidoreductase activity, acting on the CH-OH group of donors, NAD or NADP as acceptor"/>
    <property type="evidence" value="ECO:0007669"/>
    <property type="project" value="TreeGrafter"/>
</dbReference>
<dbReference type="Gene3D" id="3.40.50.720">
    <property type="entry name" value="NAD(P)-binding Rossmann-like Domain"/>
    <property type="match status" value="1"/>
</dbReference>
<comment type="similarity">
    <text evidence="1">Belongs to the short-chain dehydrogenases/reductases (SDR) family.</text>
</comment>
<dbReference type="PRINTS" id="PR00081">
    <property type="entry name" value="GDHRDH"/>
</dbReference>
<evidence type="ECO:0000313" key="3">
    <source>
        <dbReference type="EMBL" id="NMG04785.1"/>
    </source>
</evidence>
<organism evidence="3 4">
    <name type="scientific">Azoarcus taiwanensis</name>
    <dbReference type="NCBI Taxonomy" id="666964"/>
    <lineage>
        <taxon>Bacteria</taxon>
        <taxon>Pseudomonadati</taxon>
        <taxon>Pseudomonadota</taxon>
        <taxon>Betaproteobacteria</taxon>
        <taxon>Rhodocyclales</taxon>
        <taxon>Zoogloeaceae</taxon>
        <taxon>Azoarcus</taxon>
    </lineage>
</organism>
<keyword evidence="4" id="KW-1185">Reference proteome</keyword>
<evidence type="ECO:0000313" key="4">
    <source>
        <dbReference type="Proteomes" id="UP000599523"/>
    </source>
</evidence>
<sequence length="270" mass="29187">MTFSDTFLRLDNKLAVVTGAAGIIGSVIARQLQAYGARVALVDIDAERLDAVEAETPDRQQVRAFRCDLSDAEAITSTVEAINAWSGGIDILFNNAATKTEKLERFFDPVDEYTLETWREVMAVNADGLFVMARECAKSMRRQGGGSIVQTASIYGAMAPDMRIYEGSEYLGRQINTPPIYAASKGAVIALTRYLAALWASDGIRVNTISPGGVSSGQNGVFHEQYRARVPMARMAEAREIADAALFLASPAASYITGQNLMVDGGLSIW</sequence>
<dbReference type="EMBL" id="WTVM01000155">
    <property type="protein sequence ID" value="NMG04785.1"/>
    <property type="molecule type" value="Genomic_DNA"/>
</dbReference>
<dbReference type="FunFam" id="3.40.50.720:FF:000084">
    <property type="entry name" value="Short-chain dehydrogenase reductase"/>
    <property type="match status" value="1"/>
</dbReference>